<reference evidence="2" key="1">
    <citation type="submission" date="2024-05" db="EMBL/GenBank/DDBJ databases">
        <title>Campylobacter coli isolated from environmental waters in Slovenia.</title>
        <authorList>
            <person name="Zautner A.E."/>
            <person name="Bunk B."/>
            <person name="Riedel T."/>
            <person name="Sproeer C."/>
        </authorList>
    </citation>
    <scope>NUCLEOTIDE SEQUENCE</scope>
    <source>
        <strain evidence="2">CCS1377</strain>
    </source>
</reference>
<evidence type="ECO:0008006" key="3">
    <source>
        <dbReference type="Google" id="ProtNLM"/>
    </source>
</evidence>
<gene>
    <name evidence="2" type="ORF">AAH949_05125</name>
</gene>
<dbReference type="RefSeq" id="WP_348518119.1">
    <property type="nucleotide sequence ID" value="NZ_CP155620.1"/>
</dbReference>
<sequence length="44" mass="5057">MFDLLLAFILIAIGFGIGFFVYHNNQKKANDIGDKIKDEIKKKE</sequence>
<feature type="transmembrane region" description="Helical" evidence="1">
    <location>
        <begin position="6"/>
        <end position="22"/>
    </location>
</feature>
<proteinExistence type="predicted"/>
<keyword evidence="1" id="KW-1133">Transmembrane helix</keyword>
<accession>A0AAU7E5Q9</accession>
<keyword evidence="1" id="KW-0812">Transmembrane</keyword>
<organism evidence="2">
    <name type="scientific">Campylobacter sp. CCS1377</name>
    <dbReference type="NCBI Taxonomy" id="3158229"/>
    <lineage>
        <taxon>Bacteria</taxon>
        <taxon>Pseudomonadati</taxon>
        <taxon>Campylobacterota</taxon>
        <taxon>Epsilonproteobacteria</taxon>
        <taxon>Campylobacterales</taxon>
        <taxon>Campylobacteraceae</taxon>
        <taxon>Campylobacter</taxon>
    </lineage>
</organism>
<evidence type="ECO:0000313" key="2">
    <source>
        <dbReference type="EMBL" id="XBJ28489.1"/>
    </source>
</evidence>
<dbReference type="EMBL" id="CP155620">
    <property type="protein sequence ID" value="XBJ28489.1"/>
    <property type="molecule type" value="Genomic_DNA"/>
</dbReference>
<dbReference type="AlphaFoldDB" id="A0AAU7E5Q9"/>
<name>A0AAU7E5Q9_9BACT</name>
<keyword evidence="1" id="KW-0472">Membrane</keyword>
<evidence type="ECO:0000256" key="1">
    <source>
        <dbReference type="SAM" id="Phobius"/>
    </source>
</evidence>
<protein>
    <recommendedName>
        <fullName evidence="3">Small hydrophobic protein</fullName>
    </recommendedName>
</protein>